<protein>
    <submittedName>
        <fullName evidence="1">Uncharacterized protein</fullName>
    </submittedName>
</protein>
<sequence length="84" mass="9386">SSFLDRRPGQPMARYTVNCVSVMVRTRRERDISARVDAERTILVTRLVNGTAMANLQGWSECCLLKGLQEALQGRSGDEFGIVK</sequence>
<feature type="non-terminal residue" evidence="1">
    <location>
        <position position="1"/>
    </location>
</feature>
<accession>C5K511</accession>
<dbReference type="AlphaFoldDB" id="C5K511"/>
<name>C5K511_PERM5</name>
<gene>
    <name evidence="1" type="ORF">Pmar_PMAR010172</name>
</gene>
<evidence type="ECO:0000313" key="2">
    <source>
        <dbReference type="Proteomes" id="UP000007800"/>
    </source>
</evidence>
<dbReference type="EMBL" id="GG670562">
    <property type="protein sequence ID" value="EER20433.1"/>
    <property type="molecule type" value="Genomic_DNA"/>
</dbReference>
<proteinExistence type="predicted"/>
<reference evidence="1 2" key="1">
    <citation type="submission" date="2008-07" db="EMBL/GenBank/DDBJ databases">
        <authorList>
            <person name="El-Sayed N."/>
            <person name="Caler E."/>
            <person name="Inman J."/>
            <person name="Amedeo P."/>
            <person name="Hass B."/>
            <person name="Wortman J."/>
        </authorList>
    </citation>
    <scope>NUCLEOTIDE SEQUENCE [LARGE SCALE GENOMIC DNA]</scope>
    <source>
        <strain evidence="2">ATCC 50983 / TXsc</strain>
    </source>
</reference>
<evidence type="ECO:0000313" key="1">
    <source>
        <dbReference type="EMBL" id="EER20433.1"/>
    </source>
</evidence>
<dbReference type="GeneID" id="9053984"/>
<dbReference type="Proteomes" id="UP000007800">
    <property type="component" value="Unassembled WGS sequence"/>
</dbReference>
<feature type="non-terminal residue" evidence="1">
    <location>
        <position position="84"/>
    </location>
</feature>
<keyword evidence="2" id="KW-1185">Reference proteome</keyword>
<organism evidence="2">
    <name type="scientific">Perkinsus marinus (strain ATCC 50983 / TXsc)</name>
    <dbReference type="NCBI Taxonomy" id="423536"/>
    <lineage>
        <taxon>Eukaryota</taxon>
        <taxon>Sar</taxon>
        <taxon>Alveolata</taxon>
        <taxon>Perkinsozoa</taxon>
        <taxon>Perkinsea</taxon>
        <taxon>Perkinsida</taxon>
        <taxon>Perkinsidae</taxon>
        <taxon>Perkinsus</taxon>
    </lineage>
</organism>
<dbReference type="RefSeq" id="XP_002788637.1">
    <property type="nucleotide sequence ID" value="XM_002788591.1"/>
</dbReference>
<dbReference type="OrthoDB" id="1562195at2759"/>
<dbReference type="InParanoid" id="C5K511"/>